<comment type="caution">
    <text evidence="2">The sequence shown here is derived from an EMBL/GenBank/DDBJ whole genome shotgun (WGS) entry which is preliminary data.</text>
</comment>
<sequence>RSMYPIMKVPVVSTFFGLNLKTSSYIISVLSVMASIVDIALRIKIIYDFDKTKQGDDKEKEEQLRIVNLVLLLLFVVQLIIAFLLIYGIRTGKKSIVMLWVGSQVIFLPLCVLDLMMIGDLFMHLKIPGPLIFCGVFAFVVFGLYCLIAVRSYAKQRSDYEIAETTPR</sequence>
<protein>
    <submittedName>
        <fullName evidence="2">Uncharacterized protein</fullName>
    </submittedName>
</protein>
<keyword evidence="1" id="KW-0812">Transmembrane</keyword>
<feature type="non-terminal residue" evidence="2">
    <location>
        <position position="1"/>
    </location>
</feature>
<dbReference type="Proteomes" id="UP001497623">
    <property type="component" value="Unassembled WGS sequence"/>
</dbReference>
<keyword evidence="3" id="KW-1185">Reference proteome</keyword>
<proteinExistence type="predicted"/>
<reference evidence="2 3" key="1">
    <citation type="submission" date="2024-05" db="EMBL/GenBank/DDBJ databases">
        <authorList>
            <person name="Wallberg A."/>
        </authorList>
    </citation>
    <scope>NUCLEOTIDE SEQUENCE [LARGE SCALE GENOMIC DNA]</scope>
</reference>
<evidence type="ECO:0000313" key="2">
    <source>
        <dbReference type="EMBL" id="CAL4066674.1"/>
    </source>
</evidence>
<organism evidence="2 3">
    <name type="scientific">Meganyctiphanes norvegica</name>
    <name type="common">Northern krill</name>
    <name type="synonym">Thysanopoda norvegica</name>
    <dbReference type="NCBI Taxonomy" id="48144"/>
    <lineage>
        <taxon>Eukaryota</taxon>
        <taxon>Metazoa</taxon>
        <taxon>Ecdysozoa</taxon>
        <taxon>Arthropoda</taxon>
        <taxon>Crustacea</taxon>
        <taxon>Multicrustacea</taxon>
        <taxon>Malacostraca</taxon>
        <taxon>Eumalacostraca</taxon>
        <taxon>Eucarida</taxon>
        <taxon>Euphausiacea</taxon>
        <taxon>Euphausiidae</taxon>
        <taxon>Meganyctiphanes</taxon>
    </lineage>
</organism>
<name>A0AAV2Q0L3_MEGNR</name>
<accession>A0AAV2Q0L3</accession>
<feature type="transmembrane region" description="Helical" evidence="1">
    <location>
        <begin position="25"/>
        <end position="46"/>
    </location>
</feature>
<feature type="transmembrane region" description="Helical" evidence="1">
    <location>
        <begin position="96"/>
        <end position="118"/>
    </location>
</feature>
<dbReference type="AlphaFoldDB" id="A0AAV2Q0L3"/>
<keyword evidence="1" id="KW-1133">Transmembrane helix</keyword>
<evidence type="ECO:0000313" key="3">
    <source>
        <dbReference type="Proteomes" id="UP001497623"/>
    </source>
</evidence>
<feature type="transmembrane region" description="Helical" evidence="1">
    <location>
        <begin position="130"/>
        <end position="150"/>
    </location>
</feature>
<dbReference type="EMBL" id="CAXKWB010002348">
    <property type="protein sequence ID" value="CAL4066674.1"/>
    <property type="molecule type" value="Genomic_DNA"/>
</dbReference>
<evidence type="ECO:0000256" key="1">
    <source>
        <dbReference type="SAM" id="Phobius"/>
    </source>
</evidence>
<feature type="transmembrane region" description="Helical" evidence="1">
    <location>
        <begin position="66"/>
        <end position="89"/>
    </location>
</feature>
<gene>
    <name evidence="2" type="ORF">MNOR_LOCUS5921</name>
</gene>
<keyword evidence="1" id="KW-0472">Membrane</keyword>